<reference evidence="4" key="1">
    <citation type="submission" date="2022-09" db="EMBL/GenBank/DDBJ databases">
        <authorList>
            <person name="Li D."/>
            <person name="Cheng J."/>
            <person name="Li Y."/>
        </authorList>
    </citation>
    <scope>NUCLEOTIDE SEQUENCE</scope>
    <source>
        <strain evidence="4">DL</strain>
    </source>
</reference>
<feature type="chain" id="PRO_5047548439" evidence="2">
    <location>
        <begin position="28"/>
        <end position="291"/>
    </location>
</feature>
<keyword evidence="5" id="KW-1185">Reference proteome</keyword>
<gene>
    <name evidence="4" type="ORF">N9A08_09825</name>
</gene>
<dbReference type="InterPro" id="IPR045155">
    <property type="entry name" value="Beta-lactam_cat"/>
</dbReference>
<dbReference type="Pfam" id="PF13354">
    <property type="entry name" value="Beta-lactamase2"/>
    <property type="match status" value="1"/>
</dbReference>
<keyword evidence="2" id="KW-0732">Signal</keyword>
<keyword evidence="1" id="KW-0175">Coiled coil</keyword>
<dbReference type="InterPro" id="IPR012338">
    <property type="entry name" value="Beta-lactam/transpept-like"/>
</dbReference>
<evidence type="ECO:0000256" key="2">
    <source>
        <dbReference type="SAM" id="SignalP"/>
    </source>
</evidence>
<organism evidence="4 5">
    <name type="scientific">Arthrobacter koreensis</name>
    <dbReference type="NCBI Taxonomy" id="199136"/>
    <lineage>
        <taxon>Bacteria</taxon>
        <taxon>Bacillati</taxon>
        <taxon>Actinomycetota</taxon>
        <taxon>Actinomycetes</taxon>
        <taxon>Micrococcales</taxon>
        <taxon>Micrococcaceae</taxon>
        <taxon>Arthrobacter</taxon>
    </lineage>
</organism>
<feature type="signal peptide" evidence="2">
    <location>
        <begin position="1"/>
        <end position="27"/>
    </location>
</feature>
<name>A0ABY6FP08_9MICC</name>
<dbReference type="Proteomes" id="UP001063368">
    <property type="component" value="Chromosome"/>
</dbReference>
<dbReference type="PANTHER" id="PTHR35333">
    <property type="entry name" value="BETA-LACTAMASE"/>
    <property type="match status" value="1"/>
</dbReference>
<evidence type="ECO:0000259" key="3">
    <source>
        <dbReference type="Pfam" id="PF13354"/>
    </source>
</evidence>
<sequence length="291" mass="30287">MSTLPTNFPKTAAAFLLATVLSAAALAGCTGEPAPTTVTVPGSPATPSAGSEPELALRAELDSYAAQAGADFSVAIYEHGTGRAWSYHPEGRYLEASLVKVPILLTLLRQATEEERELTAEEEQLAELMICQSDNAATDELYAMLGGAEELQKTYGLLGVTGTEAGEVWGANETNADDQLRIATAVALGVDWIRDGLQDYAAVLLENVVPEQAWGISAGILNPVAEVGLKNGWLQDDLLAWNVGSSGFVVGGSAEYSIVVLTAGTDSLDEGISLLEGAAAIVNGWELGAYG</sequence>
<dbReference type="SUPFAM" id="SSF56601">
    <property type="entry name" value="beta-lactamase/transpeptidase-like"/>
    <property type="match status" value="1"/>
</dbReference>
<dbReference type="InterPro" id="IPR000871">
    <property type="entry name" value="Beta-lactam_class-A"/>
</dbReference>
<dbReference type="GO" id="GO:0016787">
    <property type="term" value="F:hydrolase activity"/>
    <property type="evidence" value="ECO:0007669"/>
    <property type="project" value="UniProtKB-KW"/>
</dbReference>
<dbReference type="EMBL" id="CP106856">
    <property type="protein sequence ID" value="UYB34943.1"/>
    <property type="molecule type" value="Genomic_DNA"/>
</dbReference>
<protein>
    <submittedName>
        <fullName evidence="4">Class A beta-lactamase-related serine hydrolase</fullName>
    </submittedName>
</protein>
<evidence type="ECO:0000313" key="4">
    <source>
        <dbReference type="EMBL" id="UYB34943.1"/>
    </source>
</evidence>
<proteinExistence type="predicted"/>
<dbReference type="PANTHER" id="PTHR35333:SF3">
    <property type="entry name" value="BETA-LACTAMASE-TYPE TRANSPEPTIDASE FOLD CONTAINING PROTEIN"/>
    <property type="match status" value="1"/>
</dbReference>
<dbReference type="RefSeq" id="WP_263127018.1">
    <property type="nucleotide sequence ID" value="NZ_CP106856.1"/>
</dbReference>
<dbReference type="Gene3D" id="3.40.710.10">
    <property type="entry name" value="DD-peptidase/beta-lactamase superfamily"/>
    <property type="match status" value="1"/>
</dbReference>
<feature type="domain" description="Beta-lactamase class A catalytic" evidence="3">
    <location>
        <begin position="123"/>
        <end position="233"/>
    </location>
</feature>
<accession>A0ABY6FP08</accession>
<evidence type="ECO:0000256" key="1">
    <source>
        <dbReference type="SAM" id="Coils"/>
    </source>
</evidence>
<keyword evidence="4" id="KW-0378">Hydrolase</keyword>
<evidence type="ECO:0000313" key="5">
    <source>
        <dbReference type="Proteomes" id="UP001063368"/>
    </source>
</evidence>
<feature type="coiled-coil region" evidence="1">
    <location>
        <begin position="104"/>
        <end position="131"/>
    </location>
</feature>